<evidence type="ECO:0000313" key="2">
    <source>
        <dbReference type="EMBL" id="TCT17522.1"/>
    </source>
</evidence>
<protein>
    <submittedName>
        <fullName evidence="2">Ferric iron reductase protein FhuF</fullName>
    </submittedName>
</protein>
<dbReference type="InterPro" id="IPR022770">
    <property type="entry name" value="IucA/IucC-like_C"/>
</dbReference>
<dbReference type="Proteomes" id="UP000294650">
    <property type="component" value="Unassembled WGS sequence"/>
</dbReference>
<sequence length="257" mass="30462">MKKLEPRTKHTLTQEDVQFLAEHFQQFAGEDVNGFRIIPGEQWSNRSSLEHYLNQLKTVLHSDSSVAVASTFTKKYAYFIVTAGLVPISVFHKSPRFAFDNIQFIHQEEEQKWTPKISFRDKEVTVPEDFRSREEWLRFSYSRLFRDHIKELFDAVHDITRLSKKVMWENLAHHTFWFYERYGKQILDERQWKTAQRDFQFLIHTLNGEAFGEDSNPLSYFAGLNRLPNGAPIRKYCCLTYLLNGESHNCKVCPHIH</sequence>
<dbReference type="RefSeq" id="WP_132373044.1">
    <property type="nucleotide sequence ID" value="NZ_SMAN01000030.1"/>
</dbReference>
<dbReference type="GO" id="GO:0003824">
    <property type="term" value="F:catalytic activity"/>
    <property type="evidence" value="ECO:0007669"/>
    <property type="project" value="UniProtKB-ARBA"/>
</dbReference>
<reference evidence="2 3" key="1">
    <citation type="submission" date="2019-03" db="EMBL/GenBank/DDBJ databases">
        <title>Genomic Encyclopedia of Type Strains, Phase IV (KMG-IV): sequencing the most valuable type-strain genomes for metagenomic binning, comparative biology and taxonomic classification.</title>
        <authorList>
            <person name="Goeker M."/>
        </authorList>
    </citation>
    <scope>NUCLEOTIDE SEQUENCE [LARGE SCALE GENOMIC DNA]</scope>
    <source>
        <strain evidence="2 3">DSM 25894</strain>
    </source>
</reference>
<dbReference type="OrthoDB" id="5870636at2"/>
<organism evidence="2 3">
    <name type="scientific">Melghiribacillus thermohalophilus</name>
    <dbReference type="NCBI Taxonomy" id="1324956"/>
    <lineage>
        <taxon>Bacteria</taxon>
        <taxon>Bacillati</taxon>
        <taxon>Bacillota</taxon>
        <taxon>Bacilli</taxon>
        <taxon>Bacillales</taxon>
        <taxon>Bacillaceae</taxon>
        <taxon>Melghiribacillus</taxon>
    </lineage>
</organism>
<dbReference type="EMBL" id="SMAN01000030">
    <property type="protein sequence ID" value="TCT17522.1"/>
    <property type="molecule type" value="Genomic_DNA"/>
</dbReference>
<proteinExistence type="predicted"/>
<accession>A0A4R3MRA0</accession>
<dbReference type="Pfam" id="PF06276">
    <property type="entry name" value="FhuF"/>
    <property type="match status" value="1"/>
</dbReference>
<feature type="domain" description="Aerobactin siderophore biosynthesis IucA/IucC-like C-terminal" evidence="1">
    <location>
        <begin position="124"/>
        <end position="189"/>
    </location>
</feature>
<dbReference type="AlphaFoldDB" id="A0A4R3MRA0"/>
<keyword evidence="3" id="KW-1185">Reference proteome</keyword>
<name>A0A4R3MRA0_9BACI</name>
<gene>
    <name evidence="2" type="ORF">EDD68_13016</name>
</gene>
<evidence type="ECO:0000313" key="3">
    <source>
        <dbReference type="Proteomes" id="UP000294650"/>
    </source>
</evidence>
<evidence type="ECO:0000259" key="1">
    <source>
        <dbReference type="Pfam" id="PF06276"/>
    </source>
</evidence>
<comment type="caution">
    <text evidence="2">The sequence shown here is derived from an EMBL/GenBank/DDBJ whole genome shotgun (WGS) entry which is preliminary data.</text>
</comment>